<feature type="transmembrane region" description="Helical" evidence="7">
    <location>
        <begin position="12"/>
        <end position="31"/>
    </location>
</feature>
<evidence type="ECO:0000256" key="2">
    <source>
        <dbReference type="ARBA" id="ARBA00009784"/>
    </source>
</evidence>
<dbReference type="PANTHER" id="PTHR33508:SF1">
    <property type="entry name" value="UPF0056 MEMBRANE PROTEIN YHCE"/>
    <property type="match status" value="1"/>
</dbReference>
<keyword evidence="3" id="KW-1003">Cell membrane</keyword>
<feature type="transmembrane region" description="Helical" evidence="7">
    <location>
        <begin position="51"/>
        <end position="72"/>
    </location>
</feature>
<evidence type="ECO:0000256" key="3">
    <source>
        <dbReference type="ARBA" id="ARBA00022475"/>
    </source>
</evidence>
<dbReference type="PANTHER" id="PTHR33508">
    <property type="entry name" value="UPF0056 MEMBRANE PROTEIN YHCE"/>
    <property type="match status" value="1"/>
</dbReference>
<evidence type="ECO:0000313" key="9">
    <source>
        <dbReference type="Proteomes" id="UP000321523"/>
    </source>
</evidence>
<feature type="transmembrane region" description="Helical" evidence="7">
    <location>
        <begin position="184"/>
        <end position="208"/>
    </location>
</feature>
<gene>
    <name evidence="8" type="ORF">SAE02_11750</name>
</gene>
<accession>A0A512DKM5</accession>
<name>A0A512DKM5_9PROT</name>
<evidence type="ECO:0000256" key="5">
    <source>
        <dbReference type="ARBA" id="ARBA00022989"/>
    </source>
</evidence>
<feature type="transmembrane region" description="Helical" evidence="7">
    <location>
        <begin position="78"/>
        <end position="96"/>
    </location>
</feature>
<keyword evidence="4 7" id="KW-0812">Transmembrane</keyword>
<organism evidence="8 9">
    <name type="scientific">Skermanella aerolata</name>
    <dbReference type="NCBI Taxonomy" id="393310"/>
    <lineage>
        <taxon>Bacteria</taxon>
        <taxon>Pseudomonadati</taxon>
        <taxon>Pseudomonadota</taxon>
        <taxon>Alphaproteobacteria</taxon>
        <taxon>Rhodospirillales</taxon>
        <taxon>Azospirillaceae</taxon>
        <taxon>Skermanella</taxon>
    </lineage>
</organism>
<dbReference type="Proteomes" id="UP000321523">
    <property type="component" value="Unassembled WGS sequence"/>
</dbReference>
<reference evidence="8 9" key="1">
    <citation type="submission" date="2019-07" db="EMBL/GenBank/DDBJ databases">
        <title>Whole genome shotgun sequence of Skermanella aerolata NBRC 106429.</title>
        <authorList>
            <person name="Hosoyama A."/>
            <person name="Uohara A."/>
            <person name="Ohji S."/>
            <person name="Ichikawa N."/>
        </authorList>
    </citation>
    <scope>NUCLEOTIDE SEQUENCE [LARGE SCALE GENOMIC DNA]</scope>
    <source>
        <strain evidence="8 9">NBRC 106429</strain>
    </source>
</reference>
<proteinExistence type="inferred from homology"/>
<comment type="subcellular location">
    <subcellularLocation>
        <location evidence="1 7">Cell membrane</location>
        <topology evidence="1 7">Multi-pass membrane protein</topology>
    </subcellularLocation>
</comment>
<dbReference type="EMBL" id="BJYZ01000003">
    <property type="protein sequence ID" value="GEO37027.1"/>
    <property type="molecule type" value="Genomic_DNA"/>
</dbReference>
<comment type="similarity">
    <text evidence="2 7">Belongs to the UPF0056 (MarC) family.</text>
</comment>
<evidence type="ECO:0000256" key="1">
    <source>
        <dbReference type="ARBA" id="ARBA00004651"/>
    </source>
</evidence>
<comment type="caution">
    <text evidence="8">The sequence shown here is derived from an EMBL/GenBank/DDBJ whole genome shotgun (WGS) entry which is preliminary data.</text>
</comment>
<feature type="transmembrane region" description="Helical" evidence="7">
    <location>
        <begin position="116"/>
        <end position="136"/>
    </location>
</feature>
<keyword evidence="5 7" id="KW-1133">Transmembrane helix</keyword>
<dbReference type="Pfam" id="PF01914">
    <property type="entry name" value="MarC"/>
    <property type="match status" value="1"/>
</dbReference>
<feature type="transmembrane region" description="Helical" evidence="7">
    <location>
        <begin position="142"/>
        <end position="163"/>
    </location>
</feature>
<dbReference type="GO" id="GO:0005886">
    <property type="term" value="C:plasma membrane"/>
    <property type="evidence" value="ECO:0007669"/>
    <property type="project" value="UniProtKB-SubCell"/>
</dbReference>
<keyword evidence="6 7" id="KW-0472">Membrane</keyword>
<dbReference type="AlphaFoldDB" id="A0A512DKM5"/>
<dbReference type="RefSeq" id="WP_044425982.1">
    <property type="nucleotide sequence ID" value="NZ_BJYZ01000003.1"/>
</dbReference>
<keyword evidence="9" id="KW-1185">Reference proteome</keyword>
<dbReference type="InterPro" id="IPR002771">
    <property type="entry name" value="Multi_antbiot-R_MarC"/>
</dbReference>
<dbReference type="OrthoDB" id="7355171at2"/>
<protein>
    <recommendedName>
        <fullName evidence="7">UPF0056 membrane protein</fullName>
    </recommendedName>
</protein>
<sequence>MDLSVINLETVATLLLLLLIGMGPKIALVPFLEKTKKFPPEQQIAIGRRMVITAVVAALAVFVTGGLLLSLLHITTGAVAVAGGIILALIAVKMALGSEEVVEHLDAPADPDKLAVYPLAVPYLFNPVGITVLIIASESVHTVGSAVLVLVLVLAVGAFDYLIFSNIDKIAKRINPTSLIVSEIVFGVLLTAVAVQLFVFGLRLLGIIEPGAAAH</sequence>
<evidence type="ECO:0000256" key="7">
    <source>
        <dbReference type="RuleBase" id="RU362048"/>
    </source>
</evidence>
<evidence type="ECO:0000256" key="4">
    <source>
        <dbReference type="ARBA" id="ARBA00022692"/>
    </source>
</evidence>
<evidence type="ECO:0000313" key="8">
    <source>
        <dbReference type="EMBL" id="GEO37027.1"/>
    </source>
</evidence>
<evidence type="ECO:0000256" key="6">
    <source>
        <dbReference type="ARBA" id="ARBA00023136"/>
    </source>
</evidence>